<proteinExistence type="predicted"/>
<protein>
    <submittedName>
        <fullName evidence="1">Uncharacterized protein</fullName>
    </submittedName>
</protein>
<dbReference type="Proteomes" id="UP001242841">
    <property type="component" value="Segment"/>
</dbReference>
<gene>
    <name evidence="1" type="primary">118</name>
    <name evidence="1" type="ORF">SEA_TROGGLEHUMPER_118</name>
</gene>
<keyword evidence="2" id="KW-1185">Reference proteome</keyword>
<sequence>MSVATLAGTPTADKLDRSIAAAIVEDYQDMRGRTARDAHIVGVVNGYGTHHHDQGCRIGCMNACDNSDYIVTLAYNGTETAVYGVYRGRFSLWAD</sequence>
<accession>A0AAF0K2W0</accession>
<reference evidence="1" key="1">
    <citation type="submission" date="2023-03" db="EMBL/GenBank/DDBJ databases">
        <authorList>
            <person name="Aguilar E."/>
            <person name="Antigua R."/>
            <person name="Antonino C."/>
            <person name="Bisram R."/>
            <person name="Chen J."/>
            <person name="Davilmar B."/>
            <person name="Del R.K."/>
            <person name="Germosen J."/>
            <person name="Hernandez J."/>
            <person name="Kelloggs L."/>
            <person name="Lema C."/>
            <person name="Li J."/>
            <person name="Melendez A."/>
            <person name="Mohammed I."/>
            <person name="Ryan A."/>
            <person name="Singh S."/>
            <person name="Tariq H."/>
            <person name="Golebiewska U.P."/>
            <person name="Russell D.A."/>
            <person name="Jacobs-Sera D."/>
            <person name="Hatfull G.F."/>
        </authorList>
    </citation>
    <scope>NUCLEOTIDE SEQUENCE</scope>
</reference>
<evidence type="ECO:0000313" key="1">
    <source>
        <dbReference type="EMBL" id="WGH21999.1"/>
    </source>
</evidence>
<dbReference type="EMBL" id="OQ709222">
    <property type="protein sequence ID" value="WGH21999.1"/>
    <property type="molecule type" value="Genomic_DNA"/>
</dbReference>
<organism evidence="1 2">
    <name type="scientific">Rhodococcus phage Trogglehumper</name>
    <dbReference type="NCBI Taxonomy" id="3038381"/>
    <lineage>
        <taxon>Viruses</taxon>
        <taxon>Duplodnaviria</taxon>
        <taxon>Heunggongvirae</taxon>
        <taxon>Uroviricota</taxon>
        <taxon>Caudoviricetes</taxon>
        <taxon>Caudoviricetes incertae sedis</taxon>
        <taxon>Trogglehumpervirus</taxon>
        <taxon>Trogglehumpervirus trogglehumper</taxon>
    </lineage>
</organism>
<name>A0AAF0K2W0_9CAUD</name>
<evidence type="ECO:0000313" key="2">
    <source>
        <dbReference type="Proteomes" id="UP001242841"/>
    </source>
</evidence>